<dbReference type="PANTHER" id="PTHR30068:SF4">
    <property type="entry name" value="URONATE ISOMERASE"/>
    <property type="match status" value="1"/>
</dbReference>
<evidence type="ECO:0000256" key="6">
    <source>
        <dbReference type="ARBA" id="ARBA00023235"/>
    </source>
</evidence>
<dbReference type="Gene3D" id="3.20.20.140">
    <property type="entry name" value="Metal-dependent hydrolases"/>
    <property type="match status" value="1"/>
</dbReference>
<keyword evidence="8" id="KW-1185">Reference proteome</keyword>
<dbReference type="EMBL" id="FXAR01000001">
    <property type="protein sequence ID" value="SMG05804.1"/>
    <property type="molecule type" value="Genomic_DNA"/>
</dbReference>
<name>A0A1X7HUZ1_9CORY</name>
<reference evidence="8" key="1">
    <citation type="submission" date="2017-04" db="EMBL/GenBank/DDBJ databases">
        <authorList>
            <person name="Varghese N."/>
            <person name="Submissions S."/>
        </authorList>
    </citation>
    <scope>NUCLEOTIDE SEQUENCE [LARGE SCALE GENOMIC DNA]</scope>
    <source>
        <strain evidence="8">VDS</strain>
    </source>
</reference>
<sequence>MSTSHAAHPDRLLPVDSTTRAVARRLLAHVEDLPVISPHGHLDPAMFVTDDPFPDPTTLLITPDHYVTRVLHSAGVDLADLGVGGSNPDVDKQAAWRIFQQHWPLYAGTASGYWLEQEFEHVFGIHPERLNTDDPDDIYAELSEVIARPDFRPRALADTFGLEVLATTDDPLDDLAAHRTLAADPTFSPRVLPTFRPDAYTKMYNAGFAENVEKLIDVAGDGQTGYAGYLQALRNRRAYFLDHGATSADHGTHNADTTPLDDATAQRLFDKGRAGTATRAEAAAFEANMTYRFAEMSRDDGLVMTLHPGAYRNHSASAFARFGADTGHDIPFALDYTRGLQPLLSDFGENPDFHFVLFTMDETVFSRELGPLAGYYPSVYLGAPWWFIDEIDAMNRYRAATTGAAGFSRYSGFIDDTRAYCSIPARHNTSRRVDAAYLARLVGEHRLTEDRAADIIVDLIDSSPRRVFKL</sequence>
<dbReference type="InterPro" id="IPR032466">
    <property type="entry name" value="Metal_Hydrolase"/>
</dbReference>
<dbReference type="NCBIfam" id="NF002794">
    <property type="entry name" value="PRK02925.1"/>
    <property type="match status" value="1"/>
</dbReference>
<dbReference type="Pfam" id="PF02614">
    <property type="entry name" value="UxaC"/>
    <property type="match status" value="1"/>
</dbReference>
<evidence type="ECO:0000256" key="3">
    <source>
        <dbReference type="ARBA" id="ARBA00008397"/>
    </source>
</evidence>
<dbReference type="PANTHER" id="PTHR30068">
    <property type="entry name" value="URONATE ISOMERASE"/>
    <property type="match status" value="1"/>
</dbReference>
<dbReference type="Gene3D" id="1.10.2020.10">
    <property type="entry name" value="uronate isomerase, domain 2, chain A"/>
    <property type="match status" value="1"/>
</dbReference>
<dbReference type="OrthoDB" id="9766564at2"/>
<dbReference type="SUPFAM" id="SSF51556">
    <property type="entry name" value="Metallo-dependent hydrolases"/>
    <property type="match status" value="1"/>
</dbReference>
<evidence type="ECO:0000313" key="7">
    <source>
        <dbReference type="EMBL" id="SMG05804.1"/>
    </source>
</evidence>
<proteinExistence type="inferred from homology"/>
<evidence type="ECO:0000313" key="8">
    <source>
        <dbReference type="Proteomes" id="UP000193309"/>
    </source>
</evidence>
<protein>
    <recommendedName>
        <fullName evidence="5">Uronate isomerase</fullName>
        <ecNumber evidence="4">5.3.1.12</ecNumber>
    </recommendedName>
</protein>
<dbReference type="InterPro" id="IPR003766">
    <property type="entry name" value="Uronate_isomerase"/>
</dbReference>
<keyword evidence="6 7" id="KW-0413">Isomerase</keyword>
<comment type="catalytic activity">
    <reaction evidence="1">
        <text>D-glucuronate = D-fructuronate</text>
        <dbReference type="Rhea" id="RHEA:13049"/>
        <dbReference type="ChEBI" id="CHEBI:58720"/>
        <dbReference type="ChEBI" id="CHEBI:59863"/>
        <dbReference type="EC" id="5.3.1.12"/>
    </reaction>
</comment>
<organism evidence="7 8">
    <name type="scientific">Corynebacterium pollutisoli</name>
    <dbReference type="NCBI Taxonomy" id="1610489"/>
    <lineage>
        <taxon>Bacteria</taxon>
        <taxon>Bacillati</taxon>
        <taxon>Actinomycetota</taxon>
        <taxon>Actinomycetes</taxon>
        <taxon>Mycobacteriales</taxon>
        <taxon>Corynebacteriaceae</taxon>
        <taxon>Corynebacterium</taxon>
    </lineage>
</organism>
<evidence type="ECO:0000256" key="5">
    <source>
        <dbReference type="ARBA" id="ARBA00020555"/>
    </source>
</evidence>
<dbReference type="GO" id="GO:0019698">
    <property type="term" value="P:D-galacturonate catabolic process"/>
    <property type="evidence" value="ECO:0007669"/>
    <property type="project" value="TreeGrafter"/>
</dbReference>
<comment type="pathway">
    <text evidence="2">Carbohydrate metabolism; pentose and glucuronate interconversion.</text>
</comment>
<dbReference type="Proteomes" id="UP000193309">
    <property type="component" value="Unassembled WGS sequence"/>
</dbReference>
<dbReference type="STRING" id="1610489.SAMN06295981_0061"/>
<dbReference type="RefSeq" id="WP_085548274.1">
    <property type="nucleotide sequence ID" value="NZ_FXAR01000001.1"/>
</dbReference>
<gene>
    <name evidence="7" type="ORF">SAMN06295981_0061</name>
</gene>
<accession>A0A1X7HUZ1</accession>
<dbReference type="AlphaFoldDB" id="A0A1X7HUZ1"/>
<evidence type="ECO:0000256" key="1">
    <source>
        <dbReference type="ARBA" id="ARBA00001165"/>
    </source>
</evidence>
<evidence type="ECO:0000256" key="4">
    <source>
        <dbReference type="ARBA" id="ARBA00012546"/>
    </source>
</evidence>
<dbReference type="UniPathway" id="UPA00246"/>
<dbReference type="GO" id="GO:0042840">
    <property type="term" value="P:D-glucuronate catabolic process"/>
    <property type="evidence" value="ECO:0007669"/>
    <property type="project" value="TreeGrafter"/>
</dbReference>
<evidence type="ECO:0000256" key="2">
    <source>
        <dbReference type="ARBA" id="ARBA00004892"/>
    </source>
</evidence>
<comment type="similarity">
    <text evidence="3">Belongs to the metallo-dependent hydrolases superfamily. Uronate isomerase family.</text>
</comment>
<dbReference type="GO" id="GO:0008880">
    <property type="term" value="F:glucuronate isomerase activity"/>
    <property type="evidence" value="ECO:0007669"/>
    <property type="project" value="UniProtKB-EC"/>
</dbReference>
<dbReference type="EC" id="5.3.1.12" evidence="4"/>